<organism evidence="1 2">
    <name type="scientific">Quercus suber</name>
    <name type="common">Cork oak</name>
    <dbReference type="NCBI Taxonomy" id="58331"/>
    <lineage>
        <taxon>Eukaryota</taxon>
        <taxon>Viridiplantae</taxon>
        <taxon>Streptophyta</taxon>
        <taxon>Embryophyta</taxon>
        <taxon>Tracheophyta</taxon>
        <taxon>Spermatophyta</taxon>
        <taxon>Magnoliopsida</taxon>
        <taxon>eudicotyledons</taxon>
        <taxon>Gunneridae</taxon>
        <taxon>Pentapetalae</taxon>
        <taxon>rosids</taxon>
        <taxon>fabids</taxon>
        <taxon>Fagales</taxon>
        <taxon>Fagaceae</taxon>
        <taxon>Quercus</taxon>
    </lineage>
</organism>
<gene>
    <name evidence="1" type="ORF">CFP56_009092</name>
</gene>
<dbReference type="AlphaFoldDB" id="A0AAW0L1R5"/>
<sequence length="69" mass="7512">MLEKNTDWSMVLSAGHHAMLIGKGSIVFGLHGPDIISAWKHVSEGQTMRLACNFPLSMAVIAMCQANTR</sequence>
<reference evidence="1 2" key="1">
    <citation type="journal article" date="2018" name="Sci. Data">
        <title>The draft genome sequence of cork oak.</title>
        <authorList>
            <person name="Ramos A.M."/>
            <person name="Usie A."/>
            <person name="Barbosa P."/>
            <person name="Barros P.M."/>
            <person name="Capote T."/>
            <person name="Chaves I."/>
            <person name="Simoes F."/>
            <person name="Abreu I."/>
            <person name="Carrasquinho I."/>
            <person name="Faro C."/>
            <person name="Guimaraes J.B."/>
            <person name="Mendonca D."/>
            <person name="Nobrega F."/>
            <person name="Rodrigues L."/>
            <person name="Saibo N.J.M."/>
            <person name="Varela M.C."/>
            <person name="Egas C."/>
            <person name="Matos J."/>
            <person name="Miguel C.M."/>
            <person name="Oliveira M.M."/>
            <person name="Ricardo C.P."/>
            <person name="Goncalves S."/>
        </authorList>
    </citation>
    <scope>NUCLEOTIDE SEQUENCE [LARGE SCALE GENOMIC DNA]</scope>
    <source>
        <strain evidence="2">cv. HL8</strain>
    </source>
</reference>
<protein>
    <submittedName>
        <fullName evidence="1">Uncharacterized protein</fullName>
    </submittedName>
</protein>
<name>A0AAW0L1R5_QUESU</name>
<comment type="caution">
    <text evidence="1">The sequence shown here is derived from an EMBL/GenBank/DDBJ whole genome shotgun (WGS) entry which is preliminary data.</text>
</comment>
<dbReference type="EMBL" id="PKMF04000167">
    <property type="protein sequence ID" value="KAK7845615.1"/>
    <property type="molecule type" value="Genomic_DNA"/>
</dbReference>
<proteinExistence type="predicted"/>
<evidence type="ECO:0000313" key="2">
    <source>
        <dbReference type="Proteomes" id="UP000237347"/>
    </source>
</evidence>
<evidence type="ECO:0000313" key="1">
    <source>
        <dbReference type="EMBL" id="KAK7845615.1"/>
    </source>
</evidence>
<keyword evidence="2" id="KW-1185">Reference proteome</keyword>
<accession>A0AAW0L1R5</accession>
<dbReference type="Proteomes" id="UP000237347">
    <property type="component" value="Unassembled WGS sequence"/>
</dbReference>